<evidence type="ECO:0000313" key="3">
    <source>
        <dbReference type="EMBL" id="HIT74374.1"/>
    </source>
</evidence>
<comment type="caution">
    <text evidence="3">The sequence shown here is derived from an EMBL/GenBank/DDBJ whole genome shotgun (WGS) entry which is preliminary data.</text>
</comment>
<dbReference type="SUPFAM" id="SSF52540">
    <property type="entry name" value="P-loop containing nucleoside triphosphate hydrolases"/>
    <property type="match status" value="1"/>
</dbReference>
<feature type="domain" description="G" evidence="2">
    <location>
        <begin position="61"/>
        <end position="176"/>
    </location>
</feature>
<reference evidence="3" key="2">
    <citation type="journal article" date="2021" name="PeerJ">
        <title>Extensive microbial diversity within the chicken gut microbiome revealed by metagenomics and culture.</title>
        <authorList>
            <person name="Gilroy R."/>
            <person name="Ravi A."/>
            <person name="Getino M."/>
            <person name="Pursley I."/>
            <person name="Horton D.L."/>
            <person name="Alikhan N.F."/>
            <person name="Baker D."/>
            <person name="Gharbi K."/>
            <person name="Hall N."/>
            <person name="Watson M."/>
            <person name="Adriaenssens E.M."/>
            <person name="Foster-Nyarko E."/>
            <person name="Jarju S."/>
            <person name="Secka A."/>
            <person name="Antonio M."/>
            <person name="Oren A."/>
            <person name="Chaudhuri R.R."/>
            <person name="La Ragione R."/>
            <person name="Hildebrand F."/>
            <person name="Pallen M.J."/>
        </authorList>
    </citation>
    <scope>NUCLEOTIDE SEQUENCE</scope>
    <source>
        <strain evidence="3">ChiGjej1B1-24693</strain>
    </source>
</reference>
<dbReference type="GO" id="GO:0019843">
    <property type="term" value="F:rRNA binding"/>
    <property type="evidence" value="ECO:0007669"/>
    <property type="project" value="TreeGrafter"/>
</dbReference>
<evidence type="ECO:0000313" key="4">
    <source>
        <dbReference type="Proteomes" id="UP000886842"/>
    </source>
</evidence>
<keyword evidence="1" id="KW-0812">Transmembrane</keyword>
<dbReference type="PANTHER" id="PTHR42698:SF1">
    <property type="entry name" value="GTPASE ERA, MITOCHONDRIAL"/>
    <property type="match status" value="1"/>
</dbReference>
<name>A0A9D1KKM3_9ACTN</name>
<gene>
    <name evidence="3" type="ORF">IAA98_02170</name>
</gene>
<dbReference type="InterPro" id="IPR006073">
    <property type="entry name" value="GTP-bd"/>
</dbReference>
<dbReference type="InterPro" id="IPR027417">
    <property type="entry name" value="P-loop_NTPase"/>
</dbReference>
<feature type="transmembrane region" description="Helical" evidence="1">
    <location>
        <begin position="479"/>
        <end position="504"/>
    </location>
</feature>
<dbReference type="AlphaFoldDB" id="A0A9D1KKM3"/>
<dbReference type="PANTHER" id="PTHR42698">
    <property type="entry name" value="GTPASE ERA"/>
    <property type="match status" value="1"/>
</dbReference>
<dbReference type="Proteomes" id="UP000886842">
    <property type="component" value="Unassembled WGS sequence"/>
</dbReference>
<organism evidence="3 4">
    <name type="scientific">Candidatus Avipropionibacterium avicola</name>
    <dbReference type="NCBI Taxonomy" id="2840701"/>
    <lineage>
        <taxon>Bacteria</taxon>
        <taxon>Bacillati</taxon>
        <taxon>Actinomycetota</taxon>
        <taxon>Actinomycetes</taxon>
        <taxon>Propionibacteriales</taxon>
        <taxon>Propionibacteriaceae</taxon>
        <taxon>Propionibacteriaceae incertae sedis</taxon>
        <taxon>Candidatus Avipropionibacterium</taxon>
    </lineage>
</organism>
<evidence type="ECO:0000259" key="2">
    <source>
        <dbReference type="Pfam" id="PF01926"/>
    </source>
</evidence>
<proteinExistence type="predicted"/>
<sequence length="555" mass="59357">MARERGRRRTDRRPLAVRLQALAEVVGLVDGRIDPEVVDSARAVADRATGRLAITGDATVVAVAGATGSGKSSTVNAVSGAEVTQPGVRRPTTSRPLAVVFGEDDQHELLDWLDIAARQRLPGIVEGAGTDLDGLVLVDLPDHDSTEAAHRAEVDRLVELVDMVVWVVDPQKYADAALHERYLVPMARHAPSTTVLLNQVDLLPEADRARVEADLTDLLAAEGLDRATVTATSTVTGQGIDRVRESLASAVAAKIAATERLSADVDAALTAIGEQIGEVGSAEVSRDERRRLVDALAVAAGVPTVVDAVRQAWRRRGGRATGWPVLAWLGSLRPDPLRRLHLDLAPTRRALSASAGGSSDTLEPGRTSLPAAIGVERARVDAALRHLVDRTSTGLPDSWIDLVADAARADADRLPDALDRAVAGTDLDLSRHRGWWRGVTTLQWLLTAVWVAGLGWHLVEFLVSWLGFPELPPVLWQGVPVASWMVVGGVAAGLVTAAASRIGVEVGARRRARQARTRLFRSVTTVAVEHVLQPVEAELSRHGRVRELLSGRAEN</sequence>
<feature type="transmembrane region" description="Helical" evidence="1">
    <location>
        <begin position="441"/>
        <end position="459"/>
    </location>
</feature>
<dbReference type="GO" id="GO:0005829">
    <property type="term" value="C:cytosol"/>
    <property type="evidence" value="ECO:0007669"/>
    <property type="project" value="TreeGrafter"/>
</dbReference>
<reference evidence="3" key="1">
    <citation type="submission" date="2020-10" db="EMBL/GenBank/DDBJ databases">
        <authorList>
            <person name="Gilroy R."/>
        </authorList>
    </citation>
    <scope>NUCLEOTIDE SEQUENCE</scope>
    <source>
        <strain evidence="3">ChiGjej1B1-24693</strain>
    </source>
</reference>
<keyword evidence="1" id="KW-1133">Transmembrane helix</keyword>
<evidence type="ECO:0000256" key="1">
    <source>
        <dbReference type="SAM" id="Phobius"/>
    </source>
</evidence>
<dbReference type="EMBL" id="DVLP01000063">
    <property type="protein sequence ID" value="HIT74374.1"/>
    <property type="molecule type" value="Genomic_DNA"/>
</dbReference>
<dbReference type="GO" id="GO:0000028">
    <property type="term" value="P:ribosomal small subunit assembly"/>
    <property type="evidence" value="ECO:0007669"/>
    <property type="project" value="TreeGrafter"/>
</dbReference>
<dbReference type="Pfam" id="PF01926">
    <property type="entry name" value="MMR_HSR1"/>
    <property type="match status" value="1"/>
</dbReference>
<dbReference type="InterPro" id="IPR005662">
    <property type="entry name" value="GTPase_Era-like"/>
</dbReference>
<dbReference type="Gene3D" id="3.40.50.300">
    <property type="entry name" value="P-loop containing nucleotide triphosphate hydrolases"/>
    <property type="match status" value="1"/>
</dbReference>
<keyword evidence="1" id="KW-0472">Membrane</keyword>
<dbReference type="GO" id="GO:0005525">
    <property type="term" value="F:GTP binding"/>
    <property type="evidence" value="ECO:0007669"/>
    <property type="project" value="InterPro"/>
</dbReference>
<dbReference type="GO" id="GO:0043024">
    <property type="term" value="F:ribosomal small subunit binding"/>
    <property type="evidence" value="ECO:0007669"/>
    <property type="project" value="TreeGrafter"/>
</dbReference>
<accession>A0A9D1KKM3</accession>
<protein>
    <submittedName>
        <fullName evidence="3">50S ribosome-binding GTPase</fullName>
    </submittedName>
</protein>